<dbReference type="OrthoDB" id="4104600at2"/>
<keyword evidence="2" id="KW-1185">Reference proteome</keyword>
<dbReference type="InterPro" id="IPR043519">
    <property type="entry name" value="NT_sf"/>
</dbReference>
<name>A0A402BLD8_9CHLR</name>
<evidence type="ECO:0000313" key="1">
    <source>
        <dbReference type="EMBL" id="GCE32185.1"/>
    </source>
</evidence>
<accession>A0A402BLD8</accession>
<dbReference type="RefSeq" id="WP_126632176.1">
    <property type="nucleotide sequence ID" value="NZ_BIFT01000004.1"/>
</dbReference>
<dbReference type="Proteomes" id="UP000287171">
    <property type="component" value="Unassembled WGS sequence"/>
</dbReference>
<proteinExistence type="predicted"/>
<dbReference type="Gene3D" id="3.30.460.10">
    <property type="entry name" value="Beta Polymerase, domain 2"/>
    <property type="match status" value="1"/>
</dbReference>
<reference evidence="2" key="1">
    <citation type="submission" date="2018-12" db="EMBL/GenBank/DDBJ databases">
        <title>Tengunoibacter tsumagoiensis gen. nov., sp. nov., Dictyobacter kobayashii sp. nov., D. alpinus sp. nov., and D. joshuensis sp. nov. and description of Dictyobacteraceae fam. nov. within the order Ktedonobacterales isolated from Tengu-no-mugimeshi.</title>
        <authorList>
            <person name="Wang C.M."/>
            <person name="Zheng Y."/>
            <person name="Sakai Y."/>
            <person name="Toyoda A."/>
            <person name="Minakuchi Y."/>
            <person name="Abe K."/>
            <person name="Yokota A."/>
            <person name="Yabe S."/>
        </authorList>
    </citation>
    <scope>NUCLEOTIDE SEQUENCE [LARGE SCALE GENOMIC DNA]</scope>
    <source>
        <strain evidence="2">Uno16</strain>
    </source>
</reference>
<dbReference type="AlphaFoldDB" id="A0A402BLD8"/>
<dbReference type="EMBL" id="BIFT01000004">
    <property type="protein sequence ID" value="GCE32185.1"/>
    <property type="molecule type" value="Genomic_DNA"/>
</dbReference>
<sequence>MYNSSMTIEDILHTPSFEAKYEAVTSELPFLLDLISGLADGREYKVGVKEKATAAQKILRKLPVKPDYTEENLGDLIRGNIIASDTEDAQYLLSQLQKVATLVALDNYAINPTAWGYNGINTNILSPNGHTVEVQIHTPETRAVQKALHPLYTEWRNEVEVPLWVFEEARRLADEARKNLKAAQ</sequence>
<dbReference type="SUPFAM" id="SSF81301">
    <property type="entry name" value="Nucleotidyltransferase"/>
    <property type="match status" value="1"/>
</dbReference>
<organism evidence="1 2">
    <name type="scientific">Dictyobacter alpinus</name>
    <dbReference type="NCBI Taxonomy" id="2014873"/>
    <lineage>
        <taxon>Bacteria</taxon>
        <taxon>Bacillati</taxon>
        <taxon>Chloroflexota</taxon>
        <taxon>Ktedonobacteria</taxon>
        <taxon>Ktedonobacterales</taxon>
        <taxon>Dictyobacteraceae</taxon>
        <taxon>Dictyobacter</taxon>
    </lineage>
</organism>
<evidence type="ECO:0000313" key="2">
    <source>
        <dbReference type="Proteomes" id="UP000287171"/>
    </source>
</evidence>
<protein>
    <submittedName>
        <fullName evidence="1">Uncharacterized protein</fullName>
    </submittedName>
</protein>
<gene>
    <name evidence="1" type="ORF">KDA_76690</name>
</gene>
<comment type="caution">
    <text evidence="1">The sequence shown here is derived from an EMBL/GenBank/DDBJ whole genome shotgun (WGS) entry which is preliminary data.</text>
</comment>